<accession>A0A6C0C6H6</accession>
<organism evidence="1">
    <name type="scientific">viral metagenome</name>
    <dbReference type="NCBI Taxonomy" id="1070528"/>
    <lineage>
        <taxon>unclassified sequences</taxon>
        <taxon>metagenomes</taxon>
        <taxon>organismal metagenomes</taxon>
    </lineage>
</organism>
<proteinExistence type="predicted"/>
<evidence type="ECO:0000313" key="1">
    <source>
        <dbReference type="EMBL" id="QHT00188.1"/>
    </source>
</evidence>
<dbReference type="InterPro" id="IPR035983">
    <property type="entry name" value="Hect_E3_ubiquitin_ligase"/>
</dbReference>
<dbReference type="SUPFAM" id="SSF50985">
    <property type="entry name" value="RCC1/BLIP-II"/>
    <property type="match status" value="1"/>
</dbReference>
<dbReference type="SUPFAM" id="SSF56204">
    <property type="entry name" value="Hect, E3 ligase catalytic domain"/>
    <property type="match status" value="1"/>
</dbReference>
<name>A0A6C0C6H6_9ZZZZ</name>
<protein>
    <recommendedName>
        <fullName evidence="2">HECT domain-containing protein</fullName>
    </recommendedName>
</protein>
<dbReference type="GO" id="GO:0004842">
    <property type="term" value="F:ubiquitin-protein transferase activity"/>
    <property type="evidence" value="ECO:0007669"/>
    <property type="project" value="InterPro"/>
</dbReference>
<evidence type="ECO:0008006" key="2">
    <source>
        <dbReference type="Google" id="ProtNLM"/>
    </source>
</evidence>
<dbReference type="InterPro" id="IPR009091">
    <property type="entry name" value="RCC1/BLIP-II"/>
</dbReference>
<sequence length="859" mass="100202">MNDIKIQEIYSSFTNILIVDSINRLWIMGSNKNRKTGYGNKHLYLPLMTHIVLEEDEKIVNFHCGQYITFIYTSAQKLWISNFIEDEKGDEDIIDDQIIDESDDEEESDETENYDITESVFSLMAQRYTRVGQNNMIVQLENSSQQNSTPIYVFGINSDREATVSVDNHEYFMMAQKENQKTNEGFSLLAEDVEKVIMTGDTTLFLWKGKICLFDKSLKVKNGIVNKKCGLSMILNKQFERPFYELIFPIDLERIQFNKKFIHCFAAGYHHVLFAGNTYSDTANILWLYFKSTFTIESQNIYVCVHDSTIYVKKNKNVFKYDHKTHTLVKILADKNKIFMLNSNDGENTEICTLDNNCLWGMVYGKYIRICPHNKLLYDFVDIDIHFQNELVLINSSTEPMRYCVHDKSIYFNICGLQYYKLRDYGVVFYDAGTIYYLSDSELPENRHNTMEIDKIHVGDGTYYLYKFKDAPDMIQDIIFTNDLILLKANEKYYYHKIDDGTDFVVNNFTEIVIRSDISFKDTVQKHFVIREKKNFESSVELSVHTDSNKFKKMLNIMELLRVDVDFSINYVDKNQTISFGNGPKREFMETAINHFADKYLHNYGTHSTFNLESIKKFSENDLICIGFMLHAVICHSMNNLPFRLPLILLFAIKKRIIYREELEFFAKLIAQDIYGTIMQYRDDPEKFNEIGTDFDNYDEMLNSLCGIPTDATELAKSHEISKYIANGFTSYSEIKNLESMNYPTLEYYISGDYVIDRKTLINNLKIKDKYKKIVTDIIENLSEEKLAILLKNWSGTSIVKKKNEYTVIISKKTNGDPDILFMTCSLGMRISTQLMTSPDMQNILVELLTTPINTMIDI</sequence>
<dbReference type="AlphaFoldDB" id="A0A6C0C6H6"/>
<dbReference type="EMBL" id="MN739353">
    <property type="protein sequence ID" value="QHT00188.1"/>
    <property type="molecule type" value="Genomic_DNA"/>
</dbReference>
<reference evidence="1" key="1">
    <citation type="journal article" date="2020" name="Nature">
        <title>Giant virus diversity and host interactions through global metagenomics.</title>
        <authorList>
            <person name="Schulz F."/>
            <person name="Roux S."/>
            <person name="Paez-Espino D."/>
            <person name="Jungbluth S."/>
            <person name="Walsh D.A."/>
            <person name="Denef V.J."/>
            <person name="McMahon K.D."/>
            <person name="Konstantinidis K.T."/>
            <person name="Eloe-Fadrosh E.A."/>
            <person name="Kyrpides N.C."/>
            <person name="Woyke T."/>
        </authorList>
    </citation>
    <scope>NUCLEOTIDE SEQUENCE</scope>
    <source>
        <strain evidence="1">GVMAG-M-3300020192-26</strain>
    </source>
</reference>